<evidence type="ECO:0000256" key="1">
    <source>
        <dbReference type="ARBA" id="ARBA00010990"/>
    </source>
</evidence>
<dbReference type="GO" id="GO:0008897">
    <property type="term" value="F:holo-[acyl-carrier-protein] synthase activity"/>
    <property type="evidence" value="ECO:0007669"/>
    <property type="project" value="InterPro"/>
</dbReference>
<evidence type="ECO:0000256" key="2">
    <source>
        <dbReference type="ARBA" id="ARBA00022679"/>
    </source>
</evidence>
<gene>
    <name evidence="4" type="primary">cip1</name>
</gene>
<protein>
    <submittedName>
        <fullName evidence="4">Cip1</fullName>
    </submittedName>
</protein>
<dbReference type="InterPro" id="IPR008278">
    <property type="entry name" value="4-PPantetheinyl_Trfase_dom"/>
</dbReference>
<dbReference type="GO" id="GO:0005829">
    <property type="term" value="C:cytosol"/>
    <property type="evidence" value="ECO:0007669"/>
    <property type="project" value="TreeGrafter"/>
</dbReference>
<dbReference type="PANTHER" id="PTHR12215">
    <property type="entry name" value="PHOSPHOPANTETHEINE TRANSFERASE"/>
    <property type="match status" value="1"/>
</dbReference>
<dbReference type="PANTHER" id="PTHR12215:SF10">
    <property type="entry name" value="L-AMINOADIPATE-SEMIALDEHYDE DEHYDROGENASE-PHOSPHOPANTETHEINYL TRANSFERASE"/>
    <property type="match status" value="1"/>
</dbReference>
<sequence>MTAGHCHGPLLSTYCHPASACRVADLASRRMTALRNSAESASGSPNVRGVPDGATVWWWRGATTVLAADLALLDDSERRRLRRMRTAADAAEFVGNRASVRRVLAGLLDAAPERIRLGRRPCPGCGDERHGPPAVLDPQVECWISVSHTSGCGMLAVAAVPVGVDVERMRDVRVRDLASVVLTPSEARWLEGRPAGDAPIRAFLRCWTRKEAALKAVGVGLTVPLDGVETHPAVAGTVTVAAGVPGTPDAWSVTDLPVPAAWTASVALPAGTAGPVRLRPHTGD</sequence>
<dbReference type="SUPFAM" id="SSF56214">
    <property type="entry name" value="4'-phosphopantetheinyl transferase"/>
    <property type="match status" value="2"/>
</dbReference>
<organism evidence="4">
    <name type="scientific">Streptomyces viridosporus (strain ATCC 14672 / DSM 40746 / JCM 4963 / KCTC 9882 / NRRL B-12104 / FH 1290)</name>
    <name type="common">Streptomyces ghanaensis</name>
    <dbReference type="NCBI Taxonomy" id="566461"/>
    <lineage>
        <taxon>Bacteria</taxon>
        <taxon>Bacillati</taxon>
        <taxon>Actinomycetota</taxon>
        <taxon>Actinomycetes</taxon>
        <taxon>Kitasatosporales</taxon>
        <taxon>Streptomycetaceae</taxon>
        <taxon>Streptomyces</taxon>
    </lineage>
</organism>
<keyword evidence="2" id="KW-0808">Transferase</keyword>
<feature type="domain" description="4'-phosphopantetheinyl transferase" evidence="3">
    <location>
        <begin position="161"/>
        <end position="255"/>
    </location>
</feature>
<reference evidence="4" key="1">
    <citation type="journal article" date="2020" name="Angew. Chem. Int. Ed.">
        <title>Discovery of a Cryptic Depsipeptide from Streptomyces ghanaensis via MALDI-MS-Guided High-Throughput Elicitor Screening.</title>
        <authorList>
            <person name="Zhang C."/>
            <person name="Seyedsayamdost M.R."/>
        </authorList>
    </citation>
    <scope>NUCLEOTIDE SEQUENCE</scope>
    <source>
        <strain evidence="4">ATCC 14672</strain>
    </source>
</reference>
<dbReference type="AlphaFoldDB" id="A0A7G7WMD6"/>
<dbReference type="EMBL" id="MT417183">
    <property type="protein sequence ID" value="QNH67529.1"/>
    <property type="molecule type" value="Genomic_DNA"/>
</dbReference>
<name>A0A7G7WMD6_STRV1</name>
<proteinExistence type="inferred from homology"/>
<dbReference type="Gene3D" id="3.90.470.20">
    <property type="entry name" value="4'-phosphopantetheinyl transferase domain"/>
    <property type="match status" value="2"/>
</dbReference>
<dbReference type="InterPro" id="IPR050559">
    <property type="entry name" value="P-Pant_transferase_sf"/>
</dbReference>
<dbReference type="InterPro" id="IPR037143">
    <property type="entry name" value="4-PPantetheinyl_Trfase_dom_sf"/>
</dbReference>
<dbReference type="Pfam" id="PF01648">
    <property type="entry name" value="ACPS"/>
    <property type="match status" value="1"/>
</dbReference>
<evidence type="ECO:0000313" key="4">
    <source>
        <dbReference type="EMBL" id="QNH67529.1"/>
    </source>
</evidence>
<accession>A0A7G7WMD6</accession>
<evidence type="ECO:0000259" key="3">
    <source>
        <dbReference type="Pfam" id="PF01648"/>
    </source>
</evidence>
<comment type="similarity">
    <text evidence="1">Belongs to the P-Pant transferase superfamily. Gsp/Sfp/HetI/AcpT family.</text>
</comment>
<dbReference type="GO" id="GO:0019878">
    <property type="term" value="P:lysine biosynthetic process via aminoadipic acid"/>
    <property type="evidence" value="ECO:0007669"/>
    <property type="project" value="TreeGrafter"/>
</dbReference>
<dbReference type="GO" id="GO:0000287">
    <property type="term" value="F:magnesium ion binding"/>
    <property type="evidence" value="ECO:0007669"/>
    <property type="project" value="InterPro"/>
</dbReference>